<sequence length="67" mass="7831">MPPALWELWKVEGGKMWICLVPRLAMPTQRRLLTLCGFLVPRLRLSPFCLPRIHSVARRRAAHWSLP</sequence>
<accession>A0A0F7L4L2</accession>
<proteinExistence type="predicted"/>
<name>A0A0F7L4L2_9VIRU</name>
<dbReference type="EMBL" id="KR029577">
    <property type="protein sequence ID" value="AKH45911.1"/>
    <property type="molecule type" value="Genomic_DNA"/>
</dbReference>
<organism evidence="1">
    <name type="scientific">uncultured marine virus</name>
    <dbReference type="NCBI Taxonomy" id="186617"/>
    <lineage>
        <taxon>Viruses</taxon>
        <taxon>environmental samples</taxon>
    </lineage>
</organism>
<reference evidence="1" key="2">
    <citation type="submission" date="2015-03" db="EMBL/GenBank/DDBJ databases">
        <authorList>
            <person name="Chow C.-E.T."/>
            <person name="Winget D.M."/>
            <person name="White R.A.III."/>
            <person name="Hallam S.J."/>
            <person name="Suttle C.A."/>
        </authorList>
    </citation>
    <scope>NUCLEOTIDE SEQUENCE</scope>
    <source>
        <strain evidence="1">Anoxic3_1</strain>
    </source>
</reference>
<protein>
    <submittedName>
        <fullName evidence="1">Uncharacterized protein</fullName>
    </submittedName>
</protein>
<evidence type="ECO:0000313" key="1">
    <source>
        <dbReference type="EMBL" id="AKH45911.1"/>
    </source>
</evidence>
<reference evidence="1" key="1">
    <citation type="journal article" date="2015" name="Front. Microbiol.">
        <title>Combining genomic sequencing methods to explore viral diversity and reveal potential virus-host interactions.</title>
        <authorList>
            <person name="Chow C.E."/>
            <person name="Winget D.M."/>
            <person name="White R.A.III."/>
            <person name="Hallam S.J."/>
            <person name="Suttle C.A."/>
        </authorList>
    </citation>
    <scope>NUCLEOTIDE SEQUENCE</scope>
    <source>
        <strain evidence="1">Anoxic3_1</strain>
    </source>
</reference>